<evidence type="ECO:0000256" key="7">
    <source>
        <dbReference type="ARBA" id="ARBA00023054"/>
    </source>
</evidence>
<dbReference type="PANTHER" id="PTHR14527">
    <property type="entry name" value="PROTEIN MIS12 HOMOLOG"/>
    <property type="match status" value="1"/>
</dbReference>
<evidence type="ECO:0000256" key="5">
    <source>
        <dbReference type="ARBA" id="ARBA00022776"/>
    </source>
</evidence>
<keyword evidence="6" id="KW-0995">Kinetochore</keyword>
<proteinExistence type="inferred from homology"/>
<organism evidence="12 13">
    <name type="scientific">Conidiobolus coronatus (strain ATCC 28846 / CBS 209.66 / NRRL 28638)</name>
    <name type="common">Delacroixia coronata</name>
    <dbReference type="NCBI Taxonomy" id="796925"/>
    <lineage>
        <taxon>Eukaryota</taxon>
        <taxon>Fungi</taxon>
        <taxon>Fungi incertae sedis</taxon>
        <taxon>Zoopagomycota</taxon>
        <taxon>Entomophthoromycotina</taxon>
        <taxon>Entomophthoromycetes</taxon>
        <taxon>Entomophthorales</taxon>
        <taxon>Ancylistaceae</taxon>
        <taxon>Conidiobolus</taxon>
    </lineage>
</organism>
<feature type="region of interest" description="Disordered" evidence="11">
    <location>
        <begin position="1"/>
        <end position="54"/>
    </location>
</feature>
<evidence type="ECO:0000256" key="8">
    <source>
        <dbReference type="ARBA" id="ARBA00023306"/>
    </source>
</evidence>
<evidence type="ECO:0000256" key="9">
    <source>
        <dbReference type="ARBA" id="ARBA00023328"/>
    </source>
</evidence>
<dbReference type="GO" id="GO:0051382">
    <property type="term" value="P:kinetochore assembly"/>
    <property type="evidence" value="ECO:0007669"/>
    <property type="project" value="TreeGrafter"/>
</dbReference>
<evidence type="ECO:0000256" key="1">
    <source>
        <dbReference type="ARBA" id="ARBA00004629"/>
    </source>
</evidence>
<keyword evidence="9" id="KW-0137">Centromere</keyword>
<feature type="compositionally biased region" description="Low complexity" evidence="11">
    <location>
        <begin position="1"/>
        <end position="32"/>
    </location>
</feature>
<comment type="similarity">
    <text evidence="2">Belongs to the mis12 family.</text>
</comment>
<evidence type="ECO:0000256" key="4">
    <source>
        <dbReference type="ARBA" id="ARBA00022618"/>
    </source>
</evidence>
<keyword evidence="4" id="KW-0132">Cell division</keyword>
<protein>
    <submittedName>
        <fullName evidence="12">Mis12-domain-containing protein</fullName>
    </submittedName>
</protein>
<evidence type="ECO:0000256" key="10">
    <source>
        <dbReference type="SAM" id="Coils"/>
    </source>
</evidence>
<keyword evidence="7 10" id="KW-0175">Coiled coil</keyword>
<dbReference type="InterPro" id="IPR008685">
    <property type="entry name" value="Centromere_Mis12"/>
</dbReference>
<dbReference type="GO" id="GO:0000070">
    <property type="term" value="P:mitotic sister chromatid segregation"/>
    <property type="evidence" value="ECO:0007669"/>
    <property type="project" value="TreeGrafter"/>
</dbReference>
<feature type="compositionally biased region" description="Basic and acidic residues" evidence="11">
    <location>
        <begin position="33"/>
        <end position="48"/>
    </location>
</feature>
<keyword evidence="3" id="KW-0158">Chromosome</keyword>
<name>A0A137NPC0_CONC2</name>
<dbReference type="EMBL" id="KQ965404">
    <property type="protein sequence ID" value="KXN64583.1"/>
    <property type="molecule type" value="Genomic_DNA"/>
</dbReference>
<accession>A0A137NPC0</accession>
<evidence type="ECO:0000313" key="13">
    <source>
        <dbReference type="Proteomes" id="UP000070444"/>
    </source>
</evidence>
<dbReference type="OrthoDB" id="1884855at2759"/>
<evidence type="ECO:0000256" key="2">
    <source>
        <dbReference type="ARBA" id="ARBA00008643"/>
    </source>
</evidence>
<dbReference type="GO" id="GO:0051301">
    <property type="term" value="P:cell division"/>
    <property type="evidence" value="ECO:0007669"/>
    <property type="project" value="UniProtKB-KW"/>
</dbReference>
<keyword evidence="8" id="KW-0131">Cell cycle</keyword>
<evidence type="ECO:0000256" key="3">
    <source>
        <dbReference type="ARBA" id="ARBA00022454"/>
    </source>
</evidence>
<dbReference type="Proteomes" id="UP000070444">
    <property type="component" value="Unassembled WGS sequence"/>
</dbReference>
<sequence>MSTSTTNTNNNGSTSPSNKRTYSSLTTSTNNNAEDKAQQLEKRNKLADSKSSNGGGALTLEEKTRLNELVIEKLDFIPLHFVDDIINSVNNLLYQALDSFKDFLKTRLSGELQINQGMHEIETLLESSIDKNFDLFELYCLNNIFNMSKNENYDNRFYQYLDDEPCTVDQIDNIEKELEKVSKELSLEKAKALELDVALNNKLKLYTPRQKAYEELKKLTKLLKQYNIVHLKDHFTLIKENIDRILLNDKSTAEELEELKEHSPEQLMTERELYFEDRILTRLKFLPKPTNLNRKSQELMDGISSQVSNILINEDGKRRGEEGEVIDQNLSQIEEQETKVLEIEGSQTQVDDGAIEDCLKRVEVVGWGALNDL</sequence>
<dbReference type="GO" id="GO:0000444">
    <property type="term" value="C:MIS12/MIND type complex"/>
    <property type="evidence" value="ECO:0007669"/>
    <property type="project" value="TreeGrafter"/>
</dbReference>
<comment type="subcellular location">
    <subcellularLocation>
        <location evidence="1">Chromosome</location>
        <location evidence="1">Centromere</location>
        <location evidence="1">Kinetochore</location>
    </subcellularLocation>
</comment>
<dbReference type="Pfam" id="PF05859">
    <property type="entry name" value="Mis12"/>
    <property type="match status" value="1"/>
</dbReference>
<keyword evidence="5" id="KW-0498">Mitosis</keyword>
<evidence type="ECO:0000313" key="12">
    <source>
        <dbReference type="EMBL" id="KXN64583.1"/>
    </source>
</evidence>
<dbReference type="PANTHER" id="PTHR14527:SF2">
    <property type="entry name" value="PROTEIN MIS12 HOMOLOG"/>
    <property type="match status" value="1"/>
</dbReference>
<gene>
    <name evidence="12" type="ORF">CONCODRAFT_88073</name>
</gene>
<dbReference type="AlphaFoldDB" id="A0A137NPC0"/>
<dbReference type="GO" id="GO:0005634">
    <property type="term" value="C:nucleus"/>
    <property type="evidence" value="ECO:0007669"/>
    <property type="project" value="InterPro"/>
</dbReference>
<keyword evidence="13" id="KW-1185">Reference proteome</keyword>
<feature type="coiled-coil region" evidence="10">
    <location>
        <begin position="171"/>
        <end position="229"/>
    </location>
</feature>
<evidence type="ECO:0000256" key="11">
    <source>
        <dbReference type="SAM" id="MobiDB-lite"/>
    </source>
</evidence>
<reference evidence="12 13" key="1">
    <citation type="journal article" date="2015" name="Genome Biol. Evol.">
        <title>Phylogenomic analyses indicate that early fungi evolved digesting cell walls of algal ancestors of land plants.</title>
        <authorList>
            <person name="Chang Y."/>
            <person name="Wang S."/>
            <person name="Sekimoto S."/>
            <person name="Aerts A.L."/>
            <person name="Choi C."/>
            <person name="Clum A."/>
            <person name="LaButti K.M."/>
            <person name="Lindquist E.A."/>
            <person name="Yee Ngan C."/>
            <person name="Ohm R.A."/>
            <person name="Salamov A.A."/>
            <person name="Grigoriev I.V."/>
            <person name="Spatafora J.W."/>
            <person name="Berbee M.L."/>
        </authorList>
    </citation>
    <scope>NUCLEOTIDE SEQUENCE [LARGE SCALE GENOMIC DNA]</scope>
    <source>
        <strain evidence="12 13">NRRL 28638</strain>
    </source>
</reference>
<evidence type="ECO:0000256" key="6">
    <source>
        <dbReference type="ARBA" id="ARBA00022838"/>
    </source>
</evidence>